<evidence type="ECO:0000313" key="8">
    <source>
        <dbReference type="EMBL" id="CAA7601184.1"/>
    </source>
</evidence>
<keyword evidence="10" id="KW-1185">Reference proteome</keyword>
<organism evidence="8">
    <name type="scientific">Acididesulfobacillus acetoxydans</name>
    <dbReference type="NCBI Taxonomy" id="1561005"/>
    <lineage>
        <taxon>Bacteria</taxon>
        <taxon>Bacillati</taxon>
        <taxon>Bacillota</taxon>
        <taxon>Clostridia</taxon>
        <taxon>Eubacteriales</taxon>
        <taxon>Peptococcaceae</taxon>
        <taxon>Acididesulfobacillus</taxon>
    </lineage>
</organism>
<accession>A0A8S0WNA9</accession>
<reference evidence="9" key="1">
    <citation type="submission" date="2014-11" db="EMBL/GenBank/DDBJ databases">
        <authorList>
            <person name="Hornung B.V."/>
        </authorList>
    </citation>
    <scope>NUCLEOTIDE SEQUENCE</scope>
    <source>
        <strain evidence="9">INE</strain>
    </source>
</reference>
<dbReference type="KEGG" id="aacx:DEACI_1837"/>
<evidence type="ECO:0000259" key="7">
    <source>
        <dbReference type="PROSITE" id="PS51379"/>
    </source>
</evidence>
<dbReference type="Gene3D" id="3.30.70.20">
    <property type="match status" value="1"/>
</dbReference>
<evidence type="ECO:0000256" key="1">
    <source>
        <dbReference type="ARBA" id="ARBA00022448"/>
    </source>
</evidence>
<name>A0A8S0WNA9_9FIRM</name>
<evidence type="ECO:0000256" key="3">
    <source>
        <dbReference type="ARBA" id="ARBA00022982"/>
    </source>
</evidence>
<dbReference type="GO" id="GO:0009055">
    <property type="term" value="F:electron transfer activity"/>
    <property type="evidence" value="ECO:0007669"/>
    <property type="project" value="UniProtKB-UniRule"/>
</dbReference>
<dbReference type="GO" id="GO:0005506">
    <property type="term" value="F:iron ion binding"/>
    <property type="evidence" value="ECO:0007669"/>
    <property type="project" value="UniProtKB-UniRule"/>
</dbReference>
<protein>
    <recommendedName>
        <fullName evidence="6">Ferredoxin</fullName>
    </recommendedName>
</protein>
<dbReference type="PANTHER" id="PTHR36923">
    <property type="entry name" value="FERREDOXIN"/>
    <property type="match status" value="1"/>
</dbReference>
<reference evidence="8" key="2">
    <citation type="submission" date="2020-01" db="EMBL/GenBank/DDBJ databases">
        <authorList>
            <person name="Hornung B."/>
        </authorList>
    </citation>
    <scope>NUCLEOTIDE SEQUENCE</scope>
    <source>
        <strain evidence="8">PacBioINE</strain>
    </source>
</reference>
<keyword evidence="1 6" id="KW-0813">Transport</keyword>
<dbReference type="Pfam" id="PF13370">
    <property type="entry name" value="Fer4_13"/>
    <property type="match status" value="1"/>
</dbReference>
<dbReference type="PRINTS" id="PR00352">
    <property type="entry name" value="3FE4SFRDOXIN"/>
</dbReference>
<sequence>MIAKVDKGTCIGCGACPSVCPEVFQMEDDGLATAYVNPVPEAVEGTAQEAADGCPVEAIHIEK</sequence>
<comment type="function">
    <text evidence="6">Ferredoxins are iron-sulfur proteins that transfer electrons in a wide variety of metabolic reactions.</text>
</comment>
<evidence type="ECO:0000256" key="2">
    <source>
        <dbReference type="ARBA" id="ARBA00022723"/>
    </source>
</evidence>
<keyword evidence="5 6" id="KW-0411">Iron-sulfur</keyword>
<keyword evidence="3 6" id="KW-0249">Electron transport</keyword>
<dbReference type="SUPFAM" id="SSF54862">
    <property type="entry name" value="4Fe-4S ferredoxins"/>
    <property type="match status" value="1"/>
</dbReference>
<proteinExistence type="predicted"/>
<dbReference type="AlphaFoldDB" id="A0A8S0WNA9"/>
<dbReference type="InterPro" id="IPR017896">
    <property type="entry name" value="4Fe4S_Fe-S-bd"/>
</dbReference>
<dbReference type="RefSeq" id="WP_240984742.1">
    <property type="nucleotide sequence ID" value="NZ_CDGJ01000082.1"/>
</dbReference>
<dbReference type="InterPro" id="IPR001080">
    <property type="entry name" value="3Fe4S_ferredoxin"/>
</dbReference>
<dbReference type="Proteomes" id="UP001071230">
    <property type="component" value="Unassembled WGS sequence"/>
</dbReference>
<dbReference type="PANTHER" id="PTHR36923:SF3">
    <property type="entry name" value="FERREDOXIN"/>
    <property type="match status" value="1"/>
</dbReference>
<evidence type="ECO:0000313" key="10">
    <source>
        <dbReference type="Proteomes" id="UP001071230"/>
    </source>
</evidence>
<dbReference type="EMBL" id="CDGJ01000082">
    <property type="protein sequence ID" value="CEJ08537.1"/>
    <property type="molecule type" value="Genomic_DNA"/>
</dbReference>
<evidence type="ECO:0000256" key="6">
    <source>
        <dbReference type="RuleBase" id="RU368020"/>
    </source>
</evidence>
<dbReference type="InterPro" id="IPR051269">
    <property type="entry name" value="Fe-S_cluster_ET"/>
</dbReference>
<keyword evidence="2 6" id="KW-0479">Metal-binding</keyword>
<dbReference type="GO" id="GO:0051536">
    <property type="term" value="F:iron-sulfur cluster binding"/>
    <property type="evidence" value="ECO:0007669"/>
    <property type="project" value="UniProtKB-KW"/>
</dbReference>
<dbReference type="Proteomes" id="UP000836597">
    <property type="component" value="Chromosome"/>
</dbReference>
<dbReference type="PROSITE" id="PS51379">
    <property type="entry name" value="4FE4S_FER_2"/>
    <property type="match status" value="1"/>
</dbReference>
<dbReference type="EMBL" id="LR746496">
    <property type="protein sequence ID" value="CAA7601184.1"/>
    <property type="molecule type" value="Genomic_DNA"/>
</dbReference>
<evidence type="ECO:0000256" key="5">
    <source>
        <dbReference type="ARBA" id="ARBA00023014"/>
    </source>
</evidence>
<evidence type="ECO:0000256" key="4">
    <source>
        <dbReference type="ARBA" id="ARBA00023004"/>
    </source>
</evidence>
<keyword evidence="4 6" id="KW-0408">Iron</keyword>
<feature type="domain" description="4Fe-4S ferredoxin-type" evidence="7">
    <location>
        <begin position="1"/>
        <end position="29"/>
    </location>
</feature>
<evidence type="ECO:0000313" key="9">
    <source>
        <dbReference type="EMBL" id="CEJ08537.1"/>
    </source>
</evidence>
<gene>
    <name evidence="8" type="ORF">DEACI_1837</name>
    <name evidence="9" type="ORF">DEACI_3014</name>
</gene>